<dbReference type="EMBL" id="JARQZJ010000125">
    <property type="protein sequence ID" value="KAK9890328.1"/>
    <property type="molecule type" value="Genomic_DNA"/>
</dbReference>
<evidence type="ECO:0000313" key="2">
    <source>
        <dbReference type="Proteomes" id="UP001431783"/>
    </source>
</evidence>
<accession>A0AAW1VD44</accession>
<organism evidence="1 2">
    <name type="scientific">Henosepilachna vigintioctopunctata</name>
    <dbReference type="NCBI Taxonomy" id="420089"/>
    <lineage>
        <taxon>Eukaryota</taxon>
        <taxon>Metazoa</taxon>
        <taxon>Ecdysozoa</taxon>
        <taxon>Arthropoda</taxon>
        <taxon>Hexapoda</taxon>
        <taxon>Insecta</taxon>
        <taxon>Pterygota</taxon>
        <taxon>Neoptera</taxon>
        <taxon>Endopterygota</taxon>
        <taxon>Coleoptera</taxon>
        <taxon>Polyphaga</taxon>
        <taxon>Cucujiformia</taxon>
        <taxon>Coccinelloidea</taxon>
        <taxon>Coccinellidae</taxon>
        <taxon>Epilachninae</taxon>
        <taxon>Epilachnini</taxon>
        <taxon>Henosepilachna</taxon>
    </lineage>
</organism>
<reference evidence="1 2" key="1">
    <citation type="submission" date="2023-03" db="EMBL/GenBank/DDBJ databases">
        <title>Genome insight into feeding habits of ladybird beetles.</title>
        <authorList>
            <person name="Li H.-S."/>
            <person name="Huang Y.-H."/>
            <person name="Pang H."/>
        </authorList>
    </citation>
    <scope>NUCLEOTIDE SEQUENCE [LARGE SCALE GENOMIC DNA]</scope>
    <source>
        <strain evidence="1">SYSU_2023b</strain>
        <tissue evidence="1">Whole body</tissue>
    </source>
</reference>
<protein>
    <submittedName>
        <fullName evidence="1">Uncharacterized protein</fullName>
    </submittedName>
</protein>
<sequence length="108" mass="12334">MWKIVRGKLTALRRVARERLATDDAVQRIRWRAGGGSASLNELPTSSLNVTDIFTTGFKLPTSCHKNHANWHIHSDRQLIHIAIFRGFPIQKQSLYWLALVTINHHVA</sequence>
<gene>
    <name evidence="1" type="ORF">WA026_010426</name>
</gene>
<evidence type="ECO:0000313" key="1">
    <source>
        <dbReference type="EMBL" id="KAK9890328.1"/>
    </source>
</evidence>
<comment type="caution">
    <text evidence="1">The sequence shown here is derived from an EMBL/GenBank/DDBJ whole genome shotgun (WGS) entry which is preliminary data.</text>
</comment>
<name>A0AAW1VD44_9CUCU</name>
<dbReference type="Proteomes" id="UP001431783">
    <property type="component" value="Unassembled WGS sequence"/>
</dbReference>
<keyword evidence="2" id="KW-1185">Reference proteome</keyword>
<dbReference type="AlphaFoldDB" id="A0AAW1VD44"/>
<proteinExistence type="predicted"/>